<dbReference type="AlphaFoldDB" id="A0A8X6N1U1"/>
<keyword evidence="3" id="KW-1185">Reference proteome</keyword>
<organism evidence="2 3">
    <name type="scientific">Nephila pilipes</name>
    <name type="common">Giant wood spider</name>
    <name type="synonym">Nephila maculata</name>
    <dbReference type="NCBI Taxonomy" id="299642"/>
    <lineage>
        <taxon>Eukaryota</taxon>
        <taxon>Metazoa</taxon>
        <taxon>Ecdysozoa</taxon>
        <taxon>Arthropoda</taxon>
        <taxon>Chelicerata</taxon>
        <taxon>Arachnida</taxon>
        <taxon>Araneae</taxon>
        <taxon>Araneomorphae</taxon>
        <taxon>Entelegynae</taxon>
        <taxon>Araneoidea</taxon>
        <taxon>Nephilidae</taxon>
        <taxon>Nephila</taxon>
    </lineage>
</organism>
<evidence type="ECO:0000313" key="3">
    <source>
        <dbReference type="Proteomes" id="UP000887013"/>
    </source>
</evidence>
<reference evidence="2" key="1">
    <citation type="submission" date="2020-08" db="EMBL/GenBank/DDBJ databases">
        <title>Multicomponent nature underlies the extraordinary mechanical properties of spider dragline silk.</title>
        <authorList>
            <person name="Kono N."/>
            <person name="Nakamura H."/>
            <person name="Mori M."/>
            <person name="Yoshida Y."/>
            <person name="Ohtoshi R."/>
            <person name="Malay A.D."/>
            <person name="Moran D.A.P."/>
            <person name="Tomita M."/>
            <person name="Numata K."/>
            <person name="Arakawa K."/>
        </authorList>
    </citation>
    <scope>NUCLEOTIDE SEQUENCE</scope>
</reference>
<feature type="signal peptide" evidence="1">
    <location>
        <begin position="1"/>
        <end position="19"/>
    </location>
</feature>
<evidence type="ECO:0000256" key="1">
    <source>
        <dbReference type="SAM" id="SignalP"/>
    </source>
</evidence>
<comment type="caution">
    <text evidence="2">The sequence shown here is derived from an EMBL/GenBank/DDBJ whole genome shotgun (WGS) entry which is preliminary data.</text>
</comment>
<sequence length="84" mass="9750">MLHLKIVIFLILLVRSCFTATFPPPRHDIVPPPHQPIPLNTFHALYYDATRQAYVQHAFAVLDVMRAEWKKGLQKMIMLPFTHG</sequence>
<dbReference type="Proteomes" id="UP000887013">
    <property type="component" value="Unassembled WGS sequence"/>
</dbReference>
<keyword evidence="1" id="KW-0732">Signal</keyword>
<feature type="chain" id="PRO_5036494281" evidence="1">
    <location>
        <begin position="20"/>
        <end position="84"/>
    </location>
</feature>
<protein>
    <submittedName>
        <fullName evidence="2">Uncharacterized protein</fullName>
    </submittedName>
</protein>
<dbReference type="OrthoDB" id="6433198at2759"/>
<proteinExistence type="predicted"/>
<name>A0A8X6N1U1_NEPPI</name>
<evidence type="ECO:0000313" key="2">
    <source>
        <dbReference type="EMBL" id="GFS88977.1"/>
    </source>
</evidence>
<gene>
    <name evidence="2" type="ORF">NPIL_155921</name>
</gene>
<dbReference type="EMBL" id="BMAW01004451">
    <property type="protein sequence ID" value="GFS88977.1"/>
    <property type="molecule type" value="Genomic_DNA"/>
</dbReference>
<accession>A0A8X6N1U1</accession>